<feature type="domain" description="Reverse transcriptase" evidence="1">
    <location>
        <begin position="432"/>
        <end position="563"/>
    </location>
</feature>
<accession>A0A438H496</accession>
<reference evidence="3 4" key="1">
    <citation type="journal article" date="2018" name="PLoS Genet.">
        <title>Population sequencing reveals clonal diversity and ancestral inbreeding in the grapevine cultivar Chardonnay.</title>
        <authorList>
            <person name="Roach M.J."/>
            <person name="Johnson D.L."/>
            <person name="Bohlmann J."/>
            <person name="van Vuuren H.J."/>
            <person name="Jones S.J."/>
            <person name="Pretorius I.S."/>
            <person name="Schmidt S.A."/>
            <person name="Borneman A.R."/>
        </authorList>
    </citation>
    <scope>NUCLEOTIDE SEQUENCE [LARGE SCALE GENOMIC DNA]</scope>
    <source>
        <strain evidence="4">cv. Chardonnay</strain>
        <tissue evidence="3">Leaf</tissue>
    </source>
</reference>
<dbReference type="PANTHER" id="PTHR33116">
    <property type="entry name" value="REVERSE TRANSCRIPTASE ZINC-BINDING DOMAIN-CONTAINING PROTEIN-RELATED-RELATED"/>
    <property type="match status" value="1"/>
</dbReference>
<evidence type="ECO:0000259" key="1">
    <source>
        <dbReference type="Pfam" id="PF00078"/>
    </source>
</evidence>
<proteinExistence type="predicted"/>
<dbReference type="InterPro" id="IPR026960">
    <property type="entry name" value="RVT-Znf"/>
</dbReference>
<evidence type="ECO:0000313" key="4">
    <source>
        <dbReference type="Proteomes" id="UP000288805"/>
    </source>
</evidence>
<dbReference type="PANTHER" id="PTHR33116:SF78">
    <property type="entry name" value="OS12G0587133 PROTEIN"/>
    <property type="match status" value="1"/>
</dbReference>
<comment type="caution">
    <text evidence="3">The sequence shown here is derived from an EMBL/GenBank/DDBJ whole genome shotgun (WGS) entry which is preliminary data.</text>
</comment>
<dbReference type="Gene3D" id="3.60.10.10">
    <property type="entry name" value="Endonuclease/exonuclease/phosphatase"/>
    <property type="match status" value="1"/>
</dbReference>
<dbReference type="SUPFAM" id="SSF56219">
    <property type="entry name" value="DNase I-like"/>
    <property type="match status" value="1"/>
</dbReference>
<sequence>MTEDVVRSLGSGRFLDWRALDASGTAGGILICWDKRTLEILEWEAGQFSLSCRFRNVENGTVWVFTGFMGLLQKLIGSACGKRLGRSEVYGKTRGVLGIVDEVGLMDIPLQGGVFTWSGGSNNQTWARLDRFLVNSSWLDQFSGVLQRRLPRPLSDHFPVVLEGGGLRRGPSPFRFENMWLKVEGFQDLVRSWWGEIEVRGSAGFRIATKLKEIKHKLKVWNKEVFGNLGCNKAAALQQVEFWDLVESDRILSMEETELKKEAKENYKKWVLLEETHWRQLSREIWLREGDRNTGYFHRMANAKRSNNYMDRIKIDGVCLSEEQEMREGIANAYQQLLSEGSGWQADIGGLRLDQISHQEAENLETPFSEAEVHSALMGMNGDKAPGPDGFTVAFWQSCWGFVKEEILAMFKEFHEHNTFLKSLNTTFLVLIPKKGGAEDIGDFRPISLLGGLYKLLAKVLANRLKKVIGKVVSPAQNAFVMGRQILDASLIANEVIDLWQKRKEKGVICKLDIEKAYDSMNWQFLMKVLQKMGFGPKWMGWMWSCISSAKFLVLVNGVPAGFFRVLRGFVKEIPFLLISSGLGLKINLGKSEIIPVGEVEDIEELAAEIGCRVGSLPSQYLGLPLGAPNKASSVWDGVEERVRRRLALWKRQFISKGGRITLIKSTLASIPIYQMSLFRMPKTVVRRLEKLQRDFLWGGGSMERKIHLVKWEIVCGEKERGGLGLRKLGLLNRALLGKWIWRFACERENFWKQVIVAKFGQEDDGWKPKKPNGAFGVGVWKEIMKETDWYWDNIEFMVGKGTRIRFWTDVWCAGSALSQTFPHLFVLAAQRNATVEEMWDQSSDQGGWNLRFLRNFNDWEVGMVGDLLLKLRGFRPSLEEDSVSWKGGKRGKFKVKKAYSCLVNPMDTVFPEKCIWVDRVPTKVAFFAWEATWGKVLTLDRLQRRGWHLPNCCFLCGCAEESVNHVLIHCIVTRALWELVLGLVGVKWVFPESVKEVLFSWRGHWVGKKRKKIWKAIPLCIFWTVWKERNRLDIGDNSLSLLGFLEWLAAT</sequence>
<evidence type="ECO:0000259" key="2">
    <source>
        <dbReference type="Pfam" id="PF13966"/>
    </source>
</evidence>
<evidence type="ECO:0000313" key="3">
    <source>
        <dbReference type="EMBL" id="RVW79219.1"/>
    </source>
</evidence>
<dbReference type="EMBL" id="QGNW01000284">
    <property type="protein sequence ID" value="RVW79219.1"/>
    <property type="molecule type" value="Genomic_DNA"/>
</dbReference>
<dbReference type="Pfam" id="PF13966">
    <property type="entry name" value="zf-RVT"/>
    <property type="match status" value="1"/>
</dbReference>
<organism evidence="3 4">
    <name type="scientific">Vitis vinifera</name>
    <name type="common">Grape</name>
    <dbReference type="NCBI Taxonomy" id="29760"/>
    <lineage>
        <taxon>Eukaryota</taxon>
        <taxon>Viridiplantae</taxon>
        <taxon>Streptophyta</taxon>
        <taxon>Embryophyta</taxon>
        <taxon>Tracheophyta</taxon>
        <taxon>Spermatophyta</taxon>
        <taxon>Magnoliopsida</taxon>
        <taxon>eudicotyledons</taxon>
        <taxon>Gunneridae</taxon>
        <taxon>Pentapetalae</taxon>
        <taxon>rosids</taxon>
        <taxon>Vitales</taxon>
        <taxon>Vitaceae</taxon>
        <taxon>Viteae</taxon>
        <taxon>Vitis</taxon>
    </lineage>
</organism>
<dbReference type="Proteomes" id="UP000288805">
    <property type="component" value="Unassembled WGS sequence"/>
</dbReference>
<dbReference type="AlphaFoldDB" id="A0A438H496"/>
<feature type="domain" description="Reverse transcriptase zinc-binding" evidence="2">
    <location>
        <begin position="894"/>
        <end position="978"/>
    </location>
</feature>
<dbReference type="Pfam" id="PF00078">
    <property type="entry name" value="RVT_1"/>
    <property type="match status" value="1"/>
</dbReference>
<dbReference type="InterPro" id="IPR000477">
    <property type="entry name" value="RT_dom"/>
</dbReference>
<dbReference type="CDD" id="cd01650">
    <property type="entry name" value="RT_nLTR_like"/>
    <property type="match status" value="1"/>
</dbReference>
<dbReference type="InterPro" id="IPR036691">
    <property type="entry name" value="Endo/exonu/phosph_ase_sf"/>
</dbReference>
<dbReference type="SUPFAM" id="SSF56672">
    <property type="entry name" value="DNA/RNA polymerases"/>
    <property type="match status" value="1"/>
</dbReference>
<protein>
    <submittedName>
        <fullName evidence="3">Putative ribonuclease H protein</fullName>
    </submittedName>
</protein>
<name>A0A438H496_VITVI</name>
<gene>
    <name evidence="3" type="primary">VvCHDp000001_1172</name>
    <name evidence="3" type="ORF">CK203_045226</name>
</gene>
<dbReference type="InterPro" id="IPR043502">
    <property type="entry name" value="DNA/RNA_pol_sf"/>
</dbReference>